<proteinExistence type="predicted"/>
<accession>A0A8S3EV49</accession>
<sequence>MESDFHKKSNVDQLTILCLCTSSDPMKKDFRWQLPHQNN</sequence>
<evidence type="ECO:0000313" key="2">
    <source>
        <dbReference type="Proteomes" id="UP000681720"/>
    </source>
</evidence>
<organism evidence="1 2">
    <name type="scientific">Rotaria magnacalcarata</name>
    <dbReference type="NCBI Taxonomy" id="392030"/>
    <lineage>
        <taxon>Eukaryota</taxon>
        <taxon>Metazoa</taxon>
        <taxon>Spiralia</taxon>
        <taxon>Gnathifera</taxon>
        <taxon>Rotifera</taxon>
        <taxon>Eurotatoria</taxon>
        <taxon>Bdelloidea</taxon>
        <taxon>Philodinida</taxon>
        <taxon>Philodinidae</taxon>
        <taxon>Rotaria</taxon>
    </lineage>
</organism>
<feature type="non-terminal residue" evidence="1">
    <location>
        <position position="1"/>
    </location>
</feature>
<dbReference type="Proteomes" id="UP000681720">
    <property type="component" value="Unassembled WGS sequence"/>
</dbReference>
<name>A0A8S3EV49_9BILA</name>
<protein>
    <submittedName>
        <fullName evidence="1">Uncharacterized protein</fullName>
    </submittedName>
</protein>
<gene>
    <name evidence="1" type="ORF">GIL414_LOCUS62056</name>
</gene>
<dbReference type="AlphaFoldDB" id="A0A8S3EV49"/>
<dbReference type="EMBL" id="CAJOBJ010247338">
    <property type="protein sequence ID" value="CAF5087559.1"/>
    <property type="molecule type" value="Genomic_DNA"/>
</dbReference>
<comment type="caution">
    <text evidence="1">The sequence shown here is derived from an EMBL/GenBank/DDBJ whole genome shotgun (WGS) entry which is preliminary data.</text>
</comment>
<reference evidence="1" key="1">
    <citation type="submission" date="2021-02" db="EMBL/GenBank/DDBJ databases">
        <authorList>
            <person name="Nowell W R."/>
        </authorList>
    </citation>
    <scope>NUCLEOTIDE SEQUENCE</scope>
</reference>
<evidence type="ECO:0000313" key="1">
    <source>
        <dbReference type="EMBL" id="CAF5087559.1"/>
    </source>
</evidence>